<evidence type="ECO:0000313" key="6">
    <source>
        <dbReference type="EMBL" id="SIT46567.1"/>
    </source>
</evidence>
<keyword evidence="3" id="KW-0238">DNA-binding</keyword>
<feature type="domain" description="HTH lysR-type" evidence="5">
    <location>
        <begin position="6"/>
        <end position="63"/>
    </location>
</feature>
<dbReference type="SUPFAM" id="SSF53850">
    <property type="entry name" value="Periplasmic binding protein-like II"/>
    <property type="match status" value="1"/>
</dbReference>
<reference evidence="6 7" key="1">
    <citation type="submission" date="2016-12" db="EMBL/GenBank/DDBJ databases">
        <authorList>
            <person name="Song W.-J."/>
            <person name="Kurnit D.M."/>
        </authorList>
    </citation>
    <scope>NUCLEOTIDE SEQUENCE [LARGE SCALE GENOMIC DNA]</scope>
    <source>
        <strain evidence="6 7">STM7296</strain>
    </source>
</reference>
<evidence type="ECO:0000256" key="4">
    <source>
        <dbReference type="ARBA" id="ARBA00023163"/>
    </source>
</evidence>
<dbReference type="GO" id="GO:0003700">
    <property type="term" value="F:DNA-binding transcription factor activity"/>
    <property type="evidence" value="ECO:0007669"/>
    <property type="project" value="InterPro"/>
</dbReference>
<dbReference type="EMBL" id="CYGX02000067">
    <property type="protein sequence ID" value="SIT46567.1"/>
    <property type="molecule type" value="Genomic_DNA"/>
</dbReference>
<dbReference type="PANTHER" id="PTHR30118">
    <property type="entry name" value="HTH-TYPE TRANSCRIPTIONAL REGULATOR LEUO-RELATED"/>
    <property type="match status" value="1"/>
</dbReference>
<protein>
    <submittedName>
        <fullName evidence="6">Nodulation protein D</fullName>
    </submittedName>
</protein>
<dbReference type="Pfam" id="PF03466">
    <property type="entry name" value="LysR_substrate"/>
    <property type="match status" value="1"/>
</dbReference>
<comment type="similarity">
    <text evidence="1">Belongs to the LysR transcriptional regulatory family.</text>
</comment>
<dbReference type="RefSeq" id="WP_094782413.1">
    <property type="nucleotide sequence ID" value="NZ_CYGX02000067.1"/>
</dbReference>
<dbReference type="InterPro" id="IPR005119">
    <property type="entry name" value="LysR_subst-bd"/>
</dbReference>
<dbReference type="OrthoDB" id="5495633at2"/>
<dbReference type="PANTHER" id="PTHR30118:SF6">
    <property type="entry name" value="HTH-TYPE TRANSCRIPTIONAL REGULATOR LEUO"/>
    <property type="match status" value="1"/>
</dbReference>
<dbReference type="SUPFAM" id="SSF46785">
    <property type="entry name" value="Winged helix' DNA-binding domain"/>
    <property type="match status" value="1"/>
</dbReference>
<dbReference type="Gene3D" id="1.10.10.10">
    <property type="entry name" value="Winged helix-like DNA-binding domain superfamily/Winged helix DNA-binding domain"/>
    <property type="match status" value="1"/>
</dbReference>
<dbReference type="GO" id="GO:0003677">
    <property type="term" value="F:DNA binding"/>
    <property type="evidence" value="ECO:0007669"/>
    <property type="project" value="UniProtKB-KW"/>
</dbReference>
<evidence type="ECO:0000256" key="3">
    <source>
        <dbReference type="ARBA" id="ARBA00023125"/>
    </source>
</evidence>
<organism evidence="6 7">
    <name type="scientific">Paraburkholderia ribeironis</name>
    <dbReference type="NCBI Taxonomy" id="1247936"/>
    <lineage>
        <taxon>Bacteria</taxon>
        <taxon>Pseudomonadati</taxon>
        <taxon>Pseudomonadota</taxon>
        <taxon>Betaproteobacteria</taxon>
        <taxon>Burkholderiales</taxon>
        <taxon>Burkholderiaceae</taxon>
        <taxon>Paraburkholderia</taxon>
    </lineage>
</organism>
<dbReference type="InterPro" id="IPR000847">
    <property type="entry name" value="LysR_HTH_N"/>
</dbReference>
<dbReference type="PROSITE" id="PS50931">
    <property type="entry name" value="HTH_LYSR"/>
    <property type="match status" value="1"/>
</dbReference>
<name>A0A1N7SGN3_9BURK</name>
<dbReference type="InterPro" id="IPR050389">
    <property type="entry name" value="LysR-type_TF"/>
</dbReference>
<dbReference type="CDD" id="cd08462">
    <property type="entry name" value="PBP2_NodD"/>
    <property type="match status" value="1"/>
</dbReference>
<dbReference type="Pfam" id="PF00126">
    <property type="entry name" value="HTH_1"/>
    <property type="match status" value="1"/>
</dbReference>
<evidence type="ECO:0000259" key="5">
    <source>
        <dbReference type="PROSITE" id="PS50931"/>
    </source>
</evidence>
<sequence>MRFKGLDLNLLVALDALMAQRNLTMAARSINLSQPAMSAAVSRLRDYFSDELFVMNGRQFVPTARAIELAGPVREALLHIQCSIMSADRFDPTQSVRRFRICLSDFMMRVYLRNVITRVAQEAPSISFELVLVDDDPNELLRHGDSDFLILPEFFTVHTHPRARLFDERLVCVGCMSNEQMAGGLSLDQYMSMGHVTVKFGRWRKPSIEELFLPGIGLQRRIELVVPSFSLIPPMLQGTSYIATIPLRLATHFAEIIPLRIVEVPLPLATFSEAIQWPARHNGEPASVWMRKLLLQEAQCYRGQYFDRSKPGPCR</sequence>
<dbReference type="InterPro" id="IPR036390">
    <property type="entry name" value="WH_DNA-bd_sf"/>
</dbReference>
<dbReference type="Proteomes" id="UP000187012">
    <property type="component" value="Unassembled WGS sequence"/>
</dbReference>
<evidence type="ECO:0000256" key="1">
    <source>
        <dbReference type="ARBA" id="ARBA00009437"/>
    </source>
</evidence>
<evidence type="ECO:0000256" key="2">
    <source>
        <dbReference type="ARBA" id="ARBA00023015"/>
    </source>
</evidence>
<keyword evidence="7" id="KW-1185">Reference proteome</keyword>
<dbReference type="PRINTS" id="PR00039">
    <property type="entry name" value="HTHLYSR"/>
</dbReference>
<dbReference type="Gene3D" id="3.40.190.10">
    <property type="entry name" value="Periplasmic binding protein-like II"/>
    <property type="match status" value="2"/>
</dbReference>
<dbReference type="AlphaFoldDB" id="A0A1N7SGN3"/>
<accession>A0A1N7SGN3</accession>
<dbReference type="InterPro" id="IPR037416">
    <property type="entry name" value="NodD_PBP2"/>
</dbReference>
<keyword evidence="4" id="KW-0804">Transcription</keyword>
<dbReference type="InterPro" id="IPR036388">
    <property type="entry name" value="WH-like_DNA-bd_sf"/>
</dbReference>
<gene>
    <name evidence="6" type="primary">nodD</name>
    <name evidence="6" type="ORF">BN2475_670022</name>
</gene>
<evidence type="ECO:0000313" key="7">
    <source>
        <dbReference type="Proteomes" id="UP000187012"/>
    </source>
</evidence>
<keyword evidence="2" id="KW-0805">Transcription regulation</keyword>
<proteinExistence type="inferred from homology"/>